<dbReference type="PROSITE" id="PS51141">
    <property type="entry name" value="ZF_SBP"/>
    <property type="match status" value="1"/>
</dbReference>
<evidence type="ECO:0000256" key="1">
    <source>
        <dbReference type="ARBA" id="ARBA00022723"/>
    </source>
</evidence>
<protein>
    <recommendedName>
        <fullName evidence="6">SBP-type domain-containing protein</fullName>
    </recommendedName>
</protein>
<evidence type="ECO:0000259" key="6">
    <source>
        <dbReference type="PROSITE" id="PS51141"/>
    </source>
</evidence>
<evidence type="ECO:0000256" key="2">
    <source>
        <dbReference type="ARBA" id="ARBA00022771"/>
    </source>
</evidence>
<feature type="compositionally biased region" description="Basic and acidic residues" evidence="5">
    <location>
        <begin position="1"/>
        <end position="48"/>
    </location>
</feature>
<accession>A0A8J5G480</accession>
<evidence type="ECO:0000313" key="7">
    <source>
        <dbReference type="EMBL" id="KAG6495649.1"/>
    </source>
</evidence>
<comment type="caution">
    <text evidence="7">The sequence shown here is derived from an EMBL/GenBank/DDBJ whole genome shotgun (WGS) entry which is preliminary data.</text>
</comment>
<evidence type="ECO:0000256" key="4">
    <source>
        <dbReference type="PROSITE-ProRule" id="PRU00470"/>
    </source>
</evidence>
<dbReference type="PANTHER" id="PTHR31251">
    <property type="entry name" value="SQUAMOSA PROMOTER-BINDING-LIKE PROTEIN 4"/>
    <property type="match status" value="1"/>
</dbReference>
<dbReference type="EMBL" id="JACMSC010000012">
    <property type="protein sequence ID" value="KAG6495649.1"/>
    <property type="molecule type" value="Genomic_DNA"/>
</dbReference>
<evidence type="ECO:0000256" key="3">
    <source>
        <dbReference type="ARBA" id="ARBA00022833"/>
    </source>
</evidence>
<gene>
    <name evidence="7" type="ORF">ZIOFF_043475</name>
</gene>
<keyword evidence="1" id="KW-0479">Metal-binding</keyword>
<dbReference type="InterPro" id="IPR004333">
    <property type="entry name" value="SBP_dom"/>
</dbReference>
<keyword evidence="3" id="KW-0862">Zinc</keyword>
<feature type="compositionally biased region" description="Basic and acidic residues" evidence="5">
    <location>
        <begin position="90"/>
        <end position="113"/>
    </location>
</feature>
<name>A0A8J5G480_ZINOF</name>
<dbReference type="Gene3D" id="4.10.1100.10">
    <property type="entry name" value="Transcription factor, SBP-box domain"/>
    <property type="match status" value="1"/>
</dbReference>
<dbReference type="PANTHER" id="PTHR31251:SF208">
    <property type="entry name" value="SQUAMOSA PROMOTER-BINDING-LIKE PROTEIN 18"/>
    <property type="match status" value="1"/>
</dbReference>
<evidence type="ECO:0000256" key="5">
    <source>
        <dbReference type="SAM" id="MobiDB-lite"/>
    </source>
</evidence>
<reference evidence="7 8" key="1">
    <citation type="submission" date="2020-08" db="EMBL/GenBank/DDBJ databases">
        <title>Plant Genome Project.</title>
        <authorList>
            <person name="Zhang R.-G."/>
        </authorList>
    </citation>
    <scope>NUCLEOTIDE SEQUENCE [LARGE SCALE GENOMIC DNA]</scope>
    <source>
        <tissue evidence="7">Rhizome</tissue>
    </source>
</reference>
<keyword evidence="8" id="KW-1185">Reference proteome</keyword>
<dbReference type="AlphaFoldDB" id="A0A8J5G480"/>
<proteinExistence type="predicted"/>
<feature type="region of interest" description="Disordered" evidence="5">
    <location>
        <begin position="168"/>
        <end position="194"/>
    </location>
</feature>
<dbReference type="InterPro" id="IPR044817">
    <property type="entry name" value="SBP-like"/>
</dbReference>
<feature type="compositionally biased region" description="Polar residues" evidence="5">
    <location>
        <begin position="172"/>
        <end position="187"/>
    </location>
</feature>
<dbReference type="GO" id="GO:0005634">
    <property type="term" value="C:nucleus"/>
    <property type="evidence" value="ECO:0007669"/>
    <property type="project" value="InterPro"/>
</dbReference>
<dbReference type="Pfam" id="PF03110">
    <property type="entry name" value="SBP"/>
    <property type="match status" value="1"/>
</dbReference>
<keyword evidence="2 4" id="KW-0863">Zinc-finger</keyword>
<dbReference type="GO" id="GO:0003677">
    <property type="term" value="F:DNA binding"/>
    <property type="evidence" value="ECO:0007669"/>
    <property type="project" value="InterPro"/>
</dbReference>
<dbReference type="SUPFAM" id="SSF103612">
    <property type="entry name" value="SBT domain"/>
    <property type="match status" value="1"/>
</dbReference>
<feature type="region of interest" description="Disordered" evidence="5">
    <location>
        <begin position="1"/>
        <end position="113"/>
    </location>
</feature>
<evidence type="ECO:0000313" key="8">
    <source>
        <dbReference type="Proteomes" id="UP000734854"/>
    </source>
</evidence>
<dbReference type="Proteomes" id="UP000734854">
    <property type="component" value="Unassembled WGS sequence"/>
</dbReference>
<sequence length="395" mass="43478">MVERKTRFAERKTRFAERKTRSVERKTRSAERKTRSAEWKTRSAEQKTKAGPQSARPERQGRSAERQTRAADQWGNAGLQSGRPEWQGRFAERQTRGAVRRSERQRRFAQRKTREVEQVCRAEDHVCRTERQGWSVKRKTRSALDLTKDRSGEEISRSGKLTETCESRSFLETDSPTSGCASRSSSGDGEGQAPAGTAAAPLLVSLLALSASVAFSYPPFILPSGDFYWILQLREAFCELVGLLPSFAQRLMEWSSSKVPYWDMAELEQGAELNVGALACPSFVLGSQSGGLVDCSVDLRLGGLGEFGPPERWLPVPASTAAAAAAVPSRRAGAGSNAGASCLVDGCKSDLSNSREYHRRHKVCEVHSKTPMVMMGGQKHIIQVSDVSFTFLSVA</sequence>
<feature type="domain" description="SBP-type" evidence="6">
    <location>
        <begin position="339"/>
        <end position="395"/>
    </location>
</feature>
<feature type="compositionally biased region" description="Basic and acidic residues" evidence="5">
    <location>
        <begin position="56"/>
        <end position="69"/>
    </location>
</feature>
<dbReference type="GO" id="GO:0008270">
    <property type="term" value="F:zinc ion binding"/>
    <property type="evidence" value="ECO:0007669"/>
    <property type="project" value="UniProtKB-KW"/>
</dbReference>
<organism evidence="7 8">
    <name type="scientific">Zingiber officinale</name>
    <name type="common">Ginger</name>
    <name type="synonym">Amomum zingiber</name>
    <dbReference type="NCBI Taxonomy" id="94328"/>
    <lineage>
        <taxon>Eukaryota</taxon>
        <taxon>Viridiplantae</taxon>
        <taxon>Streptophyta</taxon>
        <taxon>Embryophyta</taxon>
        <taxon>Tracheophyta</taxon>
        <taxon>Spermatophyta</taxon>
        <taxon>Magnoliopsida</taxon>
        <taxon>Liliopsida</taxon>
        <taxon>Zingiberales</taxon>
        <taxon>Zingiberaceae</taxon>
        <taxon>Zingiber</taxon>
    </lineage>
</organism>
<dbReference type="InterPro" id="IPR036893">
    <property type="entry name" value="SBP_sf"/>
</dbReference>